<dbReference type="GO" id="GO:0022857">
    <property type="term" value="F:transmembrane transporter activity"/>
    <property type="evidence" value="ECO:0007669"/>
    <property type="project" value="InterPro"/>
</dbReference>
<evidence type="ECO:0000256" key="4">
    <source>
        <dbReference type="ARBA" id="ARBA00022475"/>
    </source>
</evidence>
<evidence type="ECO:0000256" key="7">
    <source>
        <dbReference type="ARBA" id="ARBA00023136"/>
    </source>
</evidence>
<dbReference type="PANTHER" id="PTHR42718">
    <property type="entry name" value="MAJOR FACILITATOR SUPERFAMILY MULTIDRUG TRANSPORTER MFSC"/>
    <property type="match status" value="1"/>
</dbReference>
<feature type="transmembrane region" description="Helical" evidence="8">
    <location>
        <begin position="282"/>
        <end position="306"/>
    </location>
</feature>
<dbReference type="PANTHER" id="PTHR42718:SF9">
    <property type="entry name" value="MAJOR FACILITATOR SUPERFAMILY MULTIDRUG TRANSPORTER MFSC"/>
    <property type="match status" value="1"/>
</dbReference>
<keyword evidence="11" id="KW-1185">Reference proteome</keyword>
<dbReference type="GO" id="GO:0005886">
    <property type="term" value="C:plasma membrane"/>
    <property type="evidence" value="ECO:0007669"/>
    <property type="project" value="UniProtKB-SubCell"/>
</dbReference>
<dbReference type="InterPro" id="IPR036259">
    <property type="entry name" value="MFS_trans_sf"/>
</dbReference>
<dbReference type="PRINTS" id="PR01036">
    <property type="entry name" value="TCRTETB"/>
</dbReference>
<keyword evidence="3" id="KW-0813">Transport</keyword>
<feature type="transmembrane region" description="Helical" evidence="8">
    <location>
        <begin position="415"/>
        <end position="434"/>
    </location>
</feature>
<feature type="transmembrane region" description="Helical" evidence="8">
    <location>
        <begin position="153"/>
        <end position="171"/>
    </location>
</feature>
<gene>
    <name evidence="10" type="ORF">LR394_36465</name>
</gene>
<comment type="caution">
    <text evidence="10">The sequence shown here is derived from an EMBL/GenBank/DDBJ whole genome shotgun (WGS) entry which is preliminary data.</text>
</comment>
<evidence type="ECO:0000256" key="8">
    <source>
        <dbReference type="SAM" id="Phobius"/>
    </source>
</evidence>
<comment type="subcellular location">
    <subcellularLocation>
        <location evidence="1">Cell membrane</location>
        <topology evidence="1">Multi-pass membrane protein</topology>
    </subcellularLocation>
</comment>
<feature type="transmembrane region" description="Helical" evidence="8">
    <location>
        <begin position="240"/>
        <end position="261"/>
    </location>
</feature>
<accession>A0A9X1SXW3</accession>
<feature type="transmembrane region" description="Helical" evidence="8">
    <location>
        <begin position="62"/>
        <end position="81"/>
    </location>
</feature>
<dbReference type="InterPro" id="IPR011701">
    <property type="entry name" value="MFS"/>
</dbReference>
<feature type="transmembrane region" description="Helical" evidence="8">
    <location>
        <begin position="118"/>
        <end position="141"/>
    </location>
</feature>
<evidence type="ECO:0000256" key="1">
    <source>
        <dbReference type="ARBA" id="ARBA00004651"/>
    </source>
</evidence>
<feature type="transmembrane region" description="Helical" evidence="8">
    <location>
        <begin position="349"/>
        <end position="367"/>
    </location>
</feature>
<feature type="transmembrane region" description="Helical" evidence="8">
    <location>
        <begin position="318"/>
        <end position="337"/>
    </location>
</feature>
<evidence type="ECO:0000256" key="3">
    <source>
        <dbReference type="ARBA" id="ARBA00022448"/>
    </source>
</evidence>
<dbReference type="Gene3D" id="1.20.1250.20">
    <property type="entry name" value="MFS general substrate transporter like domains"/>
    <property type="match status" value="1"/>
</dbReference>
<dbReference type="EMBL" id="JAJOMB010000029">
    <property type="protein sequence ID" value="MCD5316406.1"/>
    <property type="molecule type" value="Genomic_DNA"/>
</dbReference>
<evidence type="ECO:0000256" key="2">
    <source>
        <dbReference type="ARBA" id="ARBA00008537"/>
    </source>
</evidence>
<evidence type="ECO:0000256" key="5">
    <source>
        <dbReference type="ARBA" id="ARBA00022692"/>
    </source>
</evidence>
<dbReference type="InterPro" id="IPR020846">
    <property type="entry name" value="MFS_dom"/>
</dbReference>
<dbReference type="RefSeq" id="WP_231449254.1">
    <property type="nucleotide sequence ID" value="NZ_JAJOMB010000029.1"/>
</dbReference>
<keyword evidence="6 8" id="KW-1133">Transmembrane helix</keyword>
<comment type="similarity">
    <text evidence="2">Belongs to the major facilitator superfamily. EmrB family.</text>
</comment>
<dbReference type="Gene3D" id="1.20.1720.10">
    <property type="entry name" value="Multidrug resistance protein D"/>
    <property type="match status" value="1"/>
</dbReference>
<feature type="transmembrane region" description="Helical" evidence="8">
    <location>
        <begin position="183"/>
        <end position="202"/>
    </location>
</feature>
<keyword evidence="5 8" id="KW-0812">Transmembrane</keyword>
<evidence type="ECO:0000313" key="11">
    <source>
        <dbReference type="Proteomes" id="UP001138997"/>
    </source>
</evidence>
<dbReference type="Pfam" id="PF07690">
    <property type="entry name" value="MFS_1"/>
    <property type="match status" value="1"/>
</dbReference>
<feature type="transmembrane region" description="Helical" evidence="8">
    <location>
        <begin position="26"/>
        <end position="50"/>
    </location>
</feature>
<feature type="transmembrane region" description="Helical" evidence="8">
    <location>
        <begin position="491"/>
        <end position="511"/>
    </location>
</feature>
<dbReference type="Proteomes" id="UP001138997">
    <property type="component" value="Unassembled WGS sequence"/>
</dbReference>
<feature type="transmembrane region" description="Helical" evidence="8">
    <location>
        <begin position="93"/>
        <end position="112"/>
    </location>
</feature>
<evidence type="ECO:0000313" key="10">
    <source>
        <dbReference type="EMBL" id="MCD5316406.1"/>
    </source>
</evidence>
<dbReference type="InterPro" id="IPR004638">
    <property type="entry name" value="EmrB-like"/>
</dbReference>
<dbReference type="NCBIfam" id="TIGR00711">
    <property type="entry name" value="efflux_EmrB"/>
    <property type="match status" value="1"/>
</dbReference>
<sequence>MSSEAVTEPAPEPAAGATVPAARRTVILGVLCAGMFMAMLDNVVVSNALPRIGQDLDAGLSGLQWTVEAYSLAFAALLLPGGSLGDRFGRRQFFLAGLSLFTASSAVCALAPSLEVLIAGRVLQGIGAALLVPQSLAILRVTFTDPAEQTKAFSTWSMVSALGLAVGPALGGPLVETFGWPSAFWINVPIGLATVIVAARVLPSVPGRAAGRESTIAGQVAGAGGLALLVYGLIEAPDRGWTSSFTLACLALAVAALAFFVRSQARTTQPAFDLALVRHRMVGSAMFAGFAVSFGMFGIITFLGLFMQNVLGWSPTGAGIASLPSTAFIILVSPLAVRLTLKHGAALPLSLGLGSCALALAGLSLFGSNAHYWQYFWTLPLMGIGMGLCFTPITVVIMLNAPLDRAGAASATSNAFREVGGVAGIAVMGTLITTRLSDSLSDRLADANVDPATAQQIVDTTTEGGATGFGSPSTPALDALIGEAFVDGLHLAQWAGAGFLAVTAAAVAIIMTRRQPATG</sequence>
<dbReference type="AlphaFoldDB" id="A0A9X1SXW3"/>
<protein>
    <submittedName>
        <fullName evidence="10">MFS transporter</fullName>
    </submittedName>
</protein>
<feature type="domain" description="Major facilitator superfamily (MFS) profile" evidence="9">
    <location>
        <begin position="27"/>
        <end position="515"/>
    </location>
</feature>
<organism evidence="10 11">
    <name type="scientific">Kineosporia babensis</name>
    <dbReference type="NCBI Taxonomy" id="499548"/>
    <lineage>
        <taxon>Bacteria</taxon>
        <taxon>Bacillati</taxon>
        <taxon>Actinomycetota</taxon>
        <taxon>Actinomycetes</taxon>
        <taxon>Kineosporiales</taxon>
        <taxon>Kineosporiaceae</taxon>
        <taxon>Kineosporia</taxon>
    </lineage>
</organism>
<evidence type="ECO:0000256" key="6">
    <source>
        <dbReference type="ARBA" id="ARBA00022989"/>
    </source>
</evidence>
<dbReference type="CDD" id="cd17321">
    <property type="entry name" value="MFS_MMR_MDR_like"/>
    <property type="match status" value="1"/>
</dbReference>
<dbReference type="PROSITE" id="PS50850">
    <property type="entry name" value="MFS"/>
    <property type="match status" value="1"/>
</dbReference>
<feature type="transmembrane region" description="Helical" evidence="8">
    <location>
        <begin position="379"/>
        <end position="403"/>
    </location>
</feature>
<name>A0A9X1SXW3_9ACTN</name>
<proteinExistence type="inferred from homology"/>
<keyword evidence="4" id="KW-1003">Cell membrane</keyword>
<evidence type="ECO:0000259" key="9">
    <source>
        <dbReference type="PROSITE" id="PS50850"/>
    </source>
</evidence>
<feature type="transmembrane region" description="Helical" evidence="8">
    <location>
        <begin position="214"/>
        <end position="234"/>
    </location>
</feature>
<keyword evidence="7 8" id="KW-0472">Membrane</keyword>
<reference evidence="10" key="1">
    <citation type="submission" date="2021-11" db="EMBL/GenBank/DDBJ databases">
        <title>Streptomyces corallinus and Kineosporia corallina sp. nov., two new coral-derived marine actinobacteria.</title>
        <authorList>
            <person name="Buangrab K."/>
            <person name="Sutthacheep M."/>
            <person name="Yeemin T."/>
            <person name="Harunari E."/>
            <person name="Igarashi Y."/>
            <person name="Sripreechasak P."/>
            <person name="Kanchanasin P."/>
            <person name="Tanasupawat S."/>
            <person name="Phongsopitanun W."/>
        </authorList>
    </citation>
    <scope>NUCLEOTIDE SEQUENCE</scope>
    <source>
        <strain evidence="10">JCM 31032</strain>
    </source>
</reference>
<dbReference type="SUPFAM" id="SSF103473">
    <property type="entry name" value="MFS general substrate transporter"/>
    <property type="match status" value="2"/>
</dbReference>